<dbReference type="RefSeq" id="WP_194702198.1">
    <property type="nucleotide sequence ID" value="NZ_JADKNH010000007.1"/>
</dbReference>
<dbReference type="PANTHER" id="PTHR30534:SF0">
    <property type="entry name" value="FLAGELLAR MOTOR SWITCH PROTEIN FLIG"/>
    <property type="match status" value="1"/>
</dbReference>
<evidence type="ECO:0000259" key="1">
    <source>
        <dbReference type="Pfam" id="PF01706"/>
    </source>
</evidence>
<dbReference type="SUPFAM" id="SSF48029">
    <property type="entry name" value="FliG"/>
    <property type="match status" value="1"/>
</dbReference>
<proteinExistence type="predicted"/>
<dbReference type="InterPro" id="IPR023087">
    <property type="entry name" value="Flg_Motor_Flig_C"/>
</dbReference>
<dbReference type="InterPro" id="IPR000090">
    <property type="entry name" value="Flg_Motor_Flig"/>
</dbReference>
<dbReference type="PRINTS" id="PR00954">
    <property type="entry name" value="FLGMOTORFLIG"/>
</dbReference>
<evidence type="ECO:0000313" key="2">
    <source>
        <dbReference type="EMBL" id="MBF4693961.1"/>
    </source>
</evidence>
<dbReference type="EMBL" id="JADKNH010000007">
    <property type="protein sequence ID" value="MBF4693961.1"/>
    <property type="molecule type" value="Genomic_DNA"/>
</dbReference>
<protein>
    <recommendedName>
        <fullName evidence="1">Flagellar motor switch protein FliG C-terminal domain-containing protein</fullName>
    </recommendedName>
</protein>
<dbReference type="InterPro" id="IPR011002">
    <property type="entry name" value="FliG_a-hlx"/>
</dbReference>
<comment type="caution">
    <text evidence="2">The sequence shown here is derived from an EMBL/GenBank/DDBJ whole genome shotgun (WGS) entry which is preliminary data.</text>
</comment>
<evidence type="ECO:0000313" key="3">
    <source>
        <dbReference type="Proteomes" id="UP000614200"/>
    </source>
</evidence>
<dbReference type="Proteomes" id="UP000614200">
    <property type="component" value="Unassembled WGS sequence"/>
</dbReference>
<organism evidence="2 3">
    <name type="scientific">Fusibacter ferrireducens</name>
    <dbReference type="NCBI Taxonomy" id="2785058"/>
    <lineage>
        <taxon>Bacteria</taxon>
        <taxon>Bacillati</taxon>
        <taxon>Bacillota</taxon>
        <taxon>Clostridia</taxon>
        <taxon>Eubacteriales</taxon>
        <taxon>Eubacteriales Family XII. Incertae Sedis</taxon>
        <taxon>Fusibacter</taxon>
    </lineage>
</organism>
<reference evidence="2 3" key="1">
    <citation type="submission" date="2020-11" db="EMBL/GenBank/DDBJ databases">
        <title>Fusibacter basophilias sp. nov.</title>
        <authorList>
            <person name="Qiu D."/>
        </authorList>
    </citation>
    <scope>NUCLEOTIDE SEQUENCE [LARGE SCALE GENOMIC DNA]</scope>
    <source>
        <strain evidence="2 3">Q10-2</strain>
    </source>
</reference>
<feature type="domain" description="Flagellar motor switch protein FliG C-terminal" evidence="1">
    <location>
        <begin position="126"/>
        <end position="229"/>
    </location>
</feature>
<name>A0ABR9ZVE7_9FIRM</name>
<dbReference type="PANTHER" id="PTHR30534">
    <property type="entry name" value="FLAGELLAR MOTOR SWITCH PROTEIN FLIG"/>
    <property type="match status" value="1"/>
</dbReference>
<keyword evidence="3" id="KW-1185">Reference proteome</keyword>
<sequence length="238" mass="27266">MNEENIKQLDEYFKVIEKYPSNTVSLAFIQLSIPNRIVALTVAPISLYKKFVNQLSLEDVITLTKHLYSELIRYEDNIILGVYGQLLSLILPNDTIEEKEQKAEILINLYHAIDDEDKKRSLLDVLEVMNVDAAEVIRESVIDENTFIDSDDRSIQRLIREIDNSELATYLSRGSESLKEKFLTNMSSRMAEMLREDMIFLGGVSDNAYKKSSENICRIYSLLVEAGEIIKNKRMSGG</sequence>
<dbReference type="Gene3D" id="1.10.220.30">
    <property type="match status" value="1"/>
</dbReference>
<gene>
    <name evidence="2" type="ORF">ISU02_12640</name>
</gene>
<accession>A0ABR9ZVE7</accession>
<dbReference type="Pfam" id="PF01706">
    <property type="entry name" value="FliG_C"/>
    <property type="match status" value="1"/>
</dbReference>